<comment type="caution">
    <text evidence="1">The sequence shown here is derived from an EMBL/GenBank/DDBJ whole genome shotgun (WGS) entry which is preliminary data.</text>
</comment>
<name>A0AAW8SW43_9ENTE</name>
<reference evidence="1" key="1">
    <citation type="submission" date="2023-03" db="EMBL/GenBank/DDBJ databases">
        <authorList>
            <person name="Shen W."/>
            <person name="Cai J."/>
        </authorList>
    </citation>
    <scope>NUCLEOTIDE SEQUENCE</scope>
    <source>
        <strain evidence="1">B646-2</strain>
    </source>
</reference>
<dbReference type="EMBL" id="JARPXM010000014">
    <property type="protein sequence ID" value="MDT2539083.1"/>
    <property type="molecule type" value="Genomic_DNA"/>
</dbReference>
<dbReference type="Proteomes" id="UP001249240">
    <property type="component" value="Unassembled WGS sequence"/>
</dbReference>
<dbReference type="RefSeq" id="WP_028021122.1">
    <property type="nucleotide sequence ID" value="NZ_CABLCA010000016.1"/>
</dbReference>
<accession>A0AAW8SW43</accession>
<dbReference type="AlphaFoldDB" id="A0AAW8SW43"/>
<evidence type="ECO:0000313" key="2">
    <source>
        <dbReference type="Proteomes" id="UP001249240"/>
    </source>
</evidence>
<evidence type="ECO:0000313" key="1">
    <source>
        <dbReference type="EMBL" id="MDT2539083.1"/>
    </source>
</evidence>
<sequence length="144" mass="16629">MEKVYALLTAKDTKEALAKFNQLQTECLNEPIFADKLEQFLPALKTEASCGRGRTFKFFMINARWDTQGVIEKHLEDILGVLDDSKAPVVRQCIPYLTYLAKAKPKTIPHIRHKLENLTLDHYKESMQSLIQRDIEKILQTLII</sequence>
<evidence type="ECO:0008006" key="3">
    <source>
        <dbReference type="Google" id="ProtNLM"/>
    </source>
</evidence>
<proteinExistence type="predicted"/>
<organism evidence="1 2">
    <name type="scientific">Enterococcus raffinosus</name>
    <dbReference type="NCBI Taxonomy" id="71452"/>
    <lineage>
        <taxon>Bacteria</taxon>
        <taxon>Bacillati</taxon>
        <taxon>Bacillota</taxon>
        <taxon>Bacilli</taxon>
        <taxon>Lactobacillales</taxon>
        <taxon>Enterococcaceae</taxon>
        <taxon>Enterococcus</taxon>
    </lineage>
</organism>
<protein>
    <recommendedName>
        <fullName evidence="3">SufBD protein</fullName>
    </recommendedName>
</protein>
<gene>
    <name evidence="1" type="ORF">P7D78_13190</name>
</gene>
<dbReference type="GeneID" id="67042388"/>